<dbReference type="STRING" id="1423804.FD14_GL003132"/>
<dbReference type="Pfam" id="PF22381">
    <property type="entry name" value="Staph_reg_Sar_Rot"/>
    <property type="match status" value="1"/>
</dbReference>
<sequence>MSDTTPRLLDDQLCFAFYNASKTFNHFYQEALKPFHLTYPQYIAMLALWEKSPMTVRELGEHLNLDSGTLTPLLKRLESMGWVTRTRSQQDERHVNIEVTEFAQNQRDEVYSRVNACVDFLKLDGIDYDQFMKQINSVIGELNTINHDQLIHGVTE</sequence>
<dbReference type="Proteomes" id="UP000051442">
    <property type="component" value="Unassembled WGS sequence"/>
</dbReference>
<accession>A0A0R2FC37</accession>
<dbReference type="PANTHER" id="PTHR33164:SF5">
    <property type="entry name" value="ORGANIC HYDROPEROXIDE RESISTANCE TRANSCRIPTIONAL REGULATOR"/>
    <property type="match status" value="1"/>
</dbReference>
<evidence type="ECO:0000313" key="7">
    <source>
        <dbReference type="EMBL" id="KRN26063.1"/>
    </source>
</evidence>
<dbReference type="GO" id="GO:0006950">
    <property type="term" value="P:response to stress"/>
    <property type="evidence" value="ECO:0007669"/>
    <property type="project" value="TreeGrafter"/>
</dbReference>
<comment type="subcellular location">
    <subcellularLocation>
        <location evidence="1">Cytoplasm</location>
    </subcellularLocation>
</comment>
<name>A0A0R2FC37_9LACO</name>
<dbReference type="InterPro" id="IPR036390">
    <property type="entry name" value="WH_DNA-bd_sf"/>
</dbReference>
<feature type="domain" description="HTH marR-type" evidence="6">
    <location>
        <begin position="10"/>
        <end position="144"/>
    </location>
</feature>
<dbReference type="CDD" id="cd00090">
    <property type="entry name" value="HTH_ARSR"/>
    <property type="match status" value="1"/>
</dbReference>
<proteinExistence type="predicted"/>
<gene>
    <name evidence="7" type="ORF">FD14_GL003132</name>
</gene>
<comment type="caution">
    <text evidence="7">The sequence shown here is derived from an EMBL/GenBank/DDBJ whole genome shotgun (WGS) entry which is preliminary data.</text>
</comment>
<dbReference type="GO" id="GO:0005737">
    <property type="term" value="C:cytoplasm"/>
    <property type="evidence" value="ECO:0007669"/>
    <property type="project" value="UniProtKB-SubCell"/>
</dbReference>
<dbReference type="PRINTS" id="PR00598">
    <property type="entry name" value="HTHMARR"/>
</dbReference>
<dbReference type="SMART" id="SM00347">
    <property type="entry name" value="HTH_MARR"/>
    <property type="match status" value="1"/>
</dbReference>
<evidence type="ECO:0000256" key="2">
    <source>
        <dbReference type="ARBA" id="ARBA00022490"/>
    </source>
</evidence>
<dbReference type="GO" id="GO:0003700">
    <property type="term" value="F:DNA-binding transcription factor activity"/>
    <property type="evidence" value="ECO:0007669"/>
    <property type="project" value="InterPro"/>
</dbReference>
<dbReference type="EMBL" id="AYZM01000046">
    <property type="protein sequence ID" value="KRN26063.1"/>
    <property type="molecule type" value="Genomic_DNA"/>
</dbReference>
<evidence type="ECO:0000313" key="8">
    <source>
        <dbReference type="Proteomes" id="UP000051442"/>
    </source>
</evidence>
<dbReference type="AlphaFoldDB" id="A0A0R2FC37"/>
<evidence type="ECO:0000256" key="5">
    <source>
        <dbReference type="ARBA" id="ARBA00023163"/>
    </source>
</evidence>
<dbReference type="RefSeq" id="WP_054734748.1">
    <property type="nucleotide sequence ID" value="NZ_AYZM01000046.1"/>
</dbReference>
<keyword evidence="3" id="KW-0805">Transcription regulation</keyword>
<dbReference type="PANTHER" id="PTHR33164">
    <property type="entry name" value="TRANSCRIPTIONAL REGULATOR, MARR FAMILY"/>
    <property type="match status" value="1"/>
</dbReference>
<keyword evidence="2" id="KW-0963">Cytoplasm</keyword>
<dbReference type="InterPro" id="IPR036388">
    <property type="entry name" value="WH-like_DNA-bd_sf"/>
</dbReference>
<dbReference type="PATRIC" id="fig|1423804.4.peg.3366"/>
<keyword evidence="4" id="KW-0238">DNA-binding</keyword>
<evidence type="ECO:0000256" key="3">
    <source>
        <dbReference type="ARBA" id="ARBA00023015"/>
    </source>
</evidence>
<keyword evidence="8" id="KW-1185">Reference proteome</keyword>
<evidence type="ECO:0000259" key="6">
    <source>
        <dbReference type="PROSITE" id="PS50995"/>
    </source>
</evidence>
<dbReference type="OrthoDB" id="9806864at2"/>
<protein>
    <submittedName>
        <fullName evidence="7">Transcriptional regulator</fullName>
    </submittedName>
</protein>
<evidence type="ECO:0000256" key="1">
    <source>
        <dbReference type="ARBA" id="ARBA00004496"/>
    </source>
</evidence>
<keyword evidence="5" id="KW-0804">Transcription</keyword>
<dbReference type="FunFam" id="1.10.10.10:FF:000163">
    <property type="entry name" value="MarR family transcriptional regulator"/>
    <property type="match status" value="1"/>
</dbReference>
<dbReference type="GO" id="GO:0003677">
    <property type="term" value="F:DNA binding"/>
    <property type="evidence" value="ECO:0007669"/>
    <property type="project" value="UniProtKB-KW"/>
</dbReference>
<dbReference type="InterPro" id="IPR000835">
    <property type="entry name" value="HTH_MarR-typ"/>
</dbReference>
<dbReference type="Gene3D" id="1.10.10.10">
    <property type="entry name" value="Winged helix-like DNA-binding domain superfamily/Winged helix DNA-binding domain"/>
    <property type="match status" value="1"/>
</dbReference>
<dbReference type="InterPro" id="IPR039422">
    <property type="entry name" value="MarR/SlyA-like"/>
</dbReference>
<dbReference type="PROSITE" id="PS50995">
    <property type="entry name" value="HTH_MARR_2"/>
    <property type="match status" value="1"/>
</dbReference>
<dbReference type="InterPro" id="IPR011991">
    <property type="entry name" value="ArsR-like_HTH"/>
</dbReference>
<reference evidence="7 8" key="1">
    <citation type="journal article" date="2015" name="Genome Announc.">
        <title>Expanding the biotechnology potential of lactobacilli through comparative genomics of 213 strains and associated genera.</title>
        <authorList>
            <person name="Sun Z."/>
            <person name="Harris H.M."/>
            <person name="McCann A."/>
            <person name="Guo C."/>
            <person name="Argimon S."/>
            <person name="Zhang W."/>
            <person name="Yang X."/>
            <person name="Jeffery I.B."/>
            <person name="Cooney J.C."/>
            <person name="Kagawa T.F."/>
            <person name="Liu W."/>
            <person name="Song Y."/>
            <person name="Salvetti E."/>
            <person name="Wrobel A."/>
            <person name="Rasinkangas P."/>
            <person name="Parkhill J."/>
            <person name="Rea M.C."/>
            <person name="O'Sullivan O."/>
            <person name="Ritari J."/>
            <person name="Douillard F.P."/>
            <person name="Paul Ross R."/>
            <person name="Yang R."/>
            <person name="Briner A.E."/>
            <person name="Felis G.E."/>
            <person name="de Vos W.M."/>
            <person name="Barrangou R."/>
            <person name="Klaenhammer T.R."/>
            <person name="Caufield P.W."/>
            <person name="Cui Y."/>
            <person name="Zhang H."/>
            <person name="O'Toole P.W."/>
        </authorList>
    </citation>
    <scope>NUCLEOTIDE SEQUENCE [LARGE SCALE GENOMIC DNA]</scope>
    <source>
        <strain evidence="7 8">DSM 23365</strain>
    </source>
</reference>
<organism evidence="7 8">
    <name type="scientific">Secundilactobacillus similis DSM 23365 = JCM 2765</name>
    <dbReference type="NCBI Taxonomy" id="1423804"/>
    <lineage>
        <taxon>Bacteria</taxon>
        <taxon>Bacillati</taxon>
        <taxon>Bacillota</taxon>
        <taxon>Bacilli</taxon>
        <taxon>Lactobacillales</taxon>
        <taxon>Lactobacillaceae</taxon>
        <taxon>Secundilactobacillus</taxon>
    </lineage>
</organism>
<evidence type="ECO:0000256" key="4">
    <source>
        <dbReference type="ARBA" id="ARBA00023125"/>
    </source>
</evidence>
<dbReference type="SUPFAM" id="SSF46785">
    <property type="entry name" value="Winged helix' DNA-binding domain"/>
    <property type="match status" value="1"/>
</dbReference>
<dbReference type="InterPro" id="IPR055166">
    <property type="entry name" value="Transc_reg_Sar_Rot_HTH"/>
</dbReference>